<reference evidence="2 3" key="1">
    <citation type="submission" date="2019-01" db="EMBL/GenBank/DDBJ databases">
        <authorList>
            <person name="Zhang S."/>
        </authorList>
    </citation>
    <scope>NUCLEOTIDE SEQUENCE [LARGE SCALE GENOMIC DNA]</scope>
    <source>
        <strain evidence="2 3">1626</strain>
    </source>
</reference>
<dbReference type="PIRSF" id="PIRSF009320">
    <property type="entry name" value="Nuc_binding_HP_1000"/>
    <property type="match status" value="1"/>
</dbReference>
<dbReference type="InterPro" id="IPR002586">
    <property type="entry name" value="CobQ/CobB/MinD/ParA_Nub-bd_dom"/>
</dbReference>
<proteinExistence type="predicted"/>
<dbReference type="InterPro" id="IPR050678">
    <property type="entry name" value="DNA_Partitioning_ATPase"/>
</dbReference>
<comment type="caution">
    <text evidence="2">The sequence shown here is derived from an EMBL/GenBank/DDBJ whole genome shotgun (WGS) entry which is preliminary data.</text>
</comment>
<evidence type="ECO:0000313" key="2">
    <source>
        <dbReference type="EMBL" id="TKS53195.1"/>
    </source>
</evidence>
<dbReference type="Gene3D" id="3.40.50.300">
    <property type="entry name" value="P-loop containing nucleotide triphosphate hydrolases"/>
    <property type="match status" value="1"/>
</dbReference>
<dbReference type="InterPro" id="IPR027417">
    <property type="entry name" value="P-loop_NTPase"/>
</dbReference>
<dbReference type="PANTHER" id="PTHR13696:SF96">
    <property type="entry name" value="COBQ_COBB_MIND_PARA NUCLEOTIDE BINDING DOMAIN-CONTAINING PROTEIN"/>
    <property type="match status" value="1"/>
</dbReference>
<name>A0A4Z1R3S7_9GAMM</name>
<evidence type="ECO:0000259" key="1">
    <source>
        <dbReference type="Pfam" id="PF01656"/>
    </source>
</evidence>
<dbReference type="EMBL" id="SPUH01000002">
    <property type="protein sequence ID" value="TKS53195.1"/>
    <property type="molecule type" value="Genomic_DNA"/>
</dbReference>
<organism evidence="2 3">
    <name type="scientific">Luteimonas yindakuii</name>
    <dbReference type="NCBI Taxonomy" id="2565782"/>
    <lineage>
        <taxon>Bacteria</taxon>
        <taxon>Pseudomonadati</taxon>
        <taxon>Pseudomonadota</taxon>
        <taxon>Gammaproteobacteria</taxon>
        <taxon>Lysobacterales</taxon>
        <taxon>Lysobacteraceae</taxon>
        <taxon>Luteimonas</taxon>
    </lineage>
</organism>
<sequence>MKTILVASSKGGVGKTTIATHLAARSALDGQRTVLVDADPQGSSMRWAERRAGLESAVLPVDGSRRRKQAWNSIPGDAETVVIDAGAGAMREDLDAWLEHASALVVPVLPSALDIDATVAFLNGIAEHPRVRSRELRVGLVGNRLRPWTNASQQAMDLLAQWPYPVVAQLRDSQAYVVMVALGRSLFDYNSQQVREHQADWQPLLKWVRRKP</sequence>
<dbReference type="Pfam" id="PF01656">
    <property type="entry name" value="CbiA"/>
    <property type="match status" value="1"/>
</dbReference>
<accession>A0A4Z1R3S7</accession>
<dbReference type="AlphaFoldDB" id="A0A4Z1R3S7"/>
<feature type="domain" description="CobQ/CobB/MinD/ParA nucleotide binding" evidence="1">
    <location>
        <begin position="4"/>
        <end position="176"/>
    </location>
</feature>
<dbReference type="PANTHER" id="PTHR13696">
    <property type="entry name" value="P-LOOP CONTAINING NUCLEOSIDE TRIPHOSPHATE HYDROLASE"/>
    <property type="match status" value="1"/>
</dbReference>
<dbReference type="SUPFAM" id="SSF52540">
    <property type="entry name" value="P-loop containing nucleoside triphosphate hydrolases"/>
    <property type="match status" value="1"/>
</dbReference>
<evidence type="ECO:0000313" key="3">
    <source>
        <dbReference type="Proteomes" id="UP000298681"/>
    </source>
</evidence>
<dbReference type="Proteomes" id="UP000298681">
    <property type="component" value="Unassembled WGS sequence"/>
</dbReference>
<gene>
    <name evidence="2" type="ORF">E4582_13525</name>
</gene>
<keyword evidence="3" id="KW-1185">Reference proteome</keyword>
<protein>
    <submittedName>
        <fullName evidence="2">ParA family protein</fullName>
    </submittedName>
</protein>
<dbReference type="CDD" id="cd02042">
    <property type="entry name" value="ParAB_family"/>
    <property type="match status" value="1"/>
</dbReference>
<dbReference type="RefSeq" id="WP_134675314.1">
    <property type="nucleotide sequence ID" value="NZ_SPUH01000002.1"/>
</dbReference>